<keyword evidence="2" id="KW-1277">Toxin-antitoxin system</keyword>
<dbReference type="SUPFAM" id="SSF47598">
    <property type="entry name" value="Ribbon-helix-helix"/>
    <property type="match status" value="1"/>
</dbReference>
<dbReference type="InterPro" id="IPR038296">
    <property type="entry name" value="ParD_sf"/>
</dbReference>
<gene>
    <name evidence="3" type="ordered locus">AZOLI_0271</name>
</gene>
<dbReference type="Gene3D" id="6.10.10.120">
    <property type="entry name" value="Antitoxin ParD1-like"/>
    <property type="match status" value="1"/>
</dbReference>
<evidence type="ECO:0000256" key="2">
    <source>
        <dbReference type="ARBA" id="ARBA00022649"/>
    </source>
</evidence>
<sequence length="91" mass="10089">MATNVHLTPELERFARDCVEGGRYNNVSEVVRSGLRLLQEAEERRRTFNAMLLQAEAEADRDGSVAIDDVLAEADAIIDSSIASHTDSRSR</sequence>
<protein>
    <submittedName>
        <fullName evidence="3">Transcriptional regulator, CopG/Arc/MetJ family</fullName>
    </submittedName>
</protein>
<dbReference type="STRING" id="862719.AZOLI_0271"/>
<dbReference type="PANTHER" id="PTHR36582">
    <property type="entry name" value="ANTITOXIN PARD"/>
    <property type="match status" value="1"/>
</dbReference>
<proteinExistence type="inferred from homology"/>
<dbReference type="RefSeq" id="WP_014246741.1">
    <property type="nucleotide sequence ID" value="NC_016622.1"/>
</dbReference>
<dbReference type="AlphaFoldDB" id="G7Z876"/>
<dbReference type="OrthoDB" id="9815501at2"/>
<dbReference type="GO" id="GO:0006355">
    <property type="term" value="P:regulation of DNA-templated transcription"/>
    <property type="evidence" value="ECO:0007669"/>
    <property type="project" value="InterPro"/>
</dbReference>
<comment type="similarity">
    <text evidence="1">Belongs to the ParD antitoxin family.</text>
</comment>
<evidence type="ECO:0000313" key="3">
    <source>
        <dbReference type="EMBL" id="CBS85677.1"/>
    </source>
</evidence>
<reference evidence="4" key="1">
    <citation type="journal article" date="2011" name="PLoS Genet.">
        <title>Azospirillum genomes reveal transition of bacteria from aquatic to terrestrial environments.</title>
        <authorList>
            <person name="Wisniewski-Dye F."/>
            <person name="Borziak K."/>
            <person name="Khalsa-Moyers G."/>
            <person name="Alexandre G."/>
            <person name="Sukharnikov L.O."/>
            <person name="Wuichet K."/>
            <person name="Hurst G.B."/>
            <person name="McDonald W.H."/>
            <person name="Robertson J.S."/>
            <person name="Barbe V."/>
            <person name="Calteau A."/>
            <person name="Rouy Z."/>
            <person name="Mangenot S."/>
            <person name="Prigent-Combaret C."/>
            <person name="Normand P."/>
            <person name="Boyer M."/>
            <person name="Siguier P."/>
            <person name="Dessaux Y."/>
            <person name="Elmerich C."/>
            <person name="Condemine G."/>
            <person name="Krishnen G."/>
            <person name="Kennedy I."/>
            <person name="Paterson A.H."/>
            <person name="Gonzalez V."/>
            <person name="Mavingui P."/>
            <person name="Zhulin I.B."/>
        </authorList>
    </citation>
    <scope>NUCLEOTIDE SEQUENCE [LARGE SCALE GENOMIC DNA]</scope>
    <source>
        <strain evidence="4">4B</strain>
    </source>
</reference>
<evidence type="ECO:0000256" key="1">
    <source>
        <dbReference type="ARBA" id="ARBA00008580"/>
    </source>
</evidence>
<dbReference type="HOGENOM" id="CLU_144805_6_0_5"/>
<dbReference type="EMBL" id="FQ311868">
    <property type="protein sequence ID" value="CBS85677.1"/>
    <property type="molecule type" value="Genomic_DNA"/>
</dbReference>
<dbReference type="KEGG" id="ali:AZOLI_0271"/>
<dbReference type="InterPro" id="IPR022789">
    <property type="entry name" value="ParD"/>
</dbReference>
<evidence type="ECO:0000313" key="4">
    <source>
        <dbReference type="Proteomes" id="UP000005667"/>
    </source>
</evidence>
<dbReference type="Pfam" id="PF03693">
    <property type="entry name" value="ParD_antitoxin"/>
    <property type="match status" value="1"/>
</dbReference>
<organism evidence="3 4">
    <name type="scientific">Azospirillum lipoferum (strain 4B)</name>
    <dbReference type="NCBI Taxonomy" id="862719"/>
    <lineage>
        <taxon>Bacteria</taxon>
        <taxon>Pseudomonadati</taxon>
        <taxon>Pseudomonadota</taxon>
        <taxon>Alphaproteobacteria</taxon>
        <taxon>Rhodospirillales</taxon>
        <taxon>Azospirillaceae</taxon>
        <taxon>Azospirillum</taxon>
    </lineage>
</organism>
<dbReference type="NCBIfam" id="TIGR02606">
    <property type="entry name" value="antidote_CC2985"/>
    <property type="match status" value="1"/>
</dbReference>
<name>G7Z876_AZOL4</name>
<keyword evidence="4" id="KW-1185">Reference proteome</keyword>
<dbReference type="InterPro" id="IPR010985">
    <property type="entry name" value="Ribbon_hlx_hlx"/>
</dbReference>
<dbReference type="Proteomes" id="UP000005667">
    <property type="component" value="Chromosome"/>
</dbReference>
<accession>G7Z876</accession>
<dbReference type="PANTHER" id="PTHR36582:SF2">
    <property type="entry name" value="ANTITOXIN PARD"/>
    <property type="match status" value="1"/>
</dbReference>